<dbReference type="EMBL" id="JAGGJA010000002">
    <property type="protein sequence ID" value="MCW9705792.1"/>
    <property type="molecule type" value="Genomic_DNA"/>
</dbReference>
<proteinExistence type="predicted"/>
<comment type="caution">
    <text evidence="1">The sequence shown here is derived from an EMBL/GenBank/DDBJ whole genome shotgun (WGS) entry which is preliminary data.</text>
</comment>
<dbReference type="Proteomes" id="UP001207918">
    <property type="component" value="Unassembled WGS sequence"/>
</dbReference>
<dbReference type="RefSeq" id="WP_265764460.1">
    <property type="nucleotide sequence ID" value="NZ_JAGGJA010000002.1"/>
</dbReference>
<evidence type="ECO:0000313" key="1">
    <source>
        <dbReference type="EMBL" id="MCW9705792.1"/>
    </source>
</evidence>
<name>A0ABT3PIP7_9BACT</name>
<gene>
    <name evidence="1" type="ORF">J6I44_02945</name>
</gene>
<reference evidence="1 2" key="1">
    <citation type="submission" date="2021-03" db="EMBL/GenBank/DDBJ databases">
        <title>Aliifodinibius sp. nov., a new bacterium isolated from saline soil.</title>
        <authorList>
            <person name="Galisteo C."/>
            <person name="De La Haba R."/>
            <person name="Sanchez-Porro C."/>
            <person name="Ventosa A."/>
        </authorList>
    </citation>
    <scope>NUCLEOTIDE SEQUENCE [LARGE SCALE GENOMIC DNA]</scope>
    <source>
        <strain evidence="1 2">1BSP15-2V2</strain>
    </source>
</reference>
<evidence type="ECO:0000313" key="2">
    <source>
        <dbReference type="Proteomes" id="UP001207918"/>
    </source>
</evidence>
<organism evidence="1 2">
    <name type="scientific">Fodinibius salsisoli</name>
    <dbReference type="NCBI Taxonomy" id="2820877"/>
    <lineage>
        <taxon>Bacteria</taxon>
        <taxon>Pseudomonadati</taxon>
        <taxon>Balneolota</taxon>
        <taxon>Balneolia</taxon>
        <taxon>Balneolales</taxon>
        <taxon>Balneolaceae</taxon>
        <taxon>Fodinibius</taxon>
    </lineage>
</organism>
<keyword evidence="2" id="KW-1185">Reference proteome</keyword>
<evidence type="ECO:0008006" key="3">
    <source>
        <dbReference type="Google" id="ProtNLM"/>
    </source>
</evidence>
<accession>A0ABT3PIP7</accession>
<protein>
    <recommendedName>
        <fullName evidence="3">DUF1795 domain-containing protein</fullName>
    </recommendedName>
</protein>
<sequence>MKKIFFSGVIVILSSHIVNAQGEKYRSINYSYTLLVPSNFSKIASTSPNMDLQFSSTDGSSINIVVRPLTSAFNGKTPHDLTKEMILNMFRKVDPAVKIEEVGYPVLNGKKSFKYIIVFTPPNEPFTLKQLQYTFFNDGKSFVLTMSAGINFFINHRKNFISTANSIEF</sequence>